<evidence type="ECO:0000256" key="5">
    <source>
        <dbReference type="SAM" id="MobiDB-lite"/>
    </source>
</evidence>
<evidence type="ECO:0000256" key="2">
    <source>
        <dbReference type="ARBA" id="ARBA00022737"/>
    </source>
</evidence>
<feature type="region of interest" description="Disordered" evidence="5">
    <location>
        <begin position="340"/>
        <end position="371"/>
    </location>
</feature>
<dbReference type="EMBL" id="LN483124">
    <property type="protein sequence ID" value="CED82464.1"/>
    <property type="molecule type" value="Genomic_DNA"/>
</dbReference>
<evidence type="ECO:0000313" key="6">
    <source>
        <dbReference type="EMBL" id="CED82464.1"/>
    </source>
</evidence>
<dbReference type="SUPFAM" id="SSF50978">
    <property type="entry name" value="WD40 repeat-like"/>
    <property type="match status" value="1"/>
</dbReference>
<dbReference type="SMART" id="SM00320">
    <property type="entry name" value="WD40"/>
    <property type="match status" value="4"/>
</dbReference>
<dbReference type="PANTHER" id="PTHR19854:SF1">
    <property type="entry name" value="GUANINE NUCLEOTIDE-BINDING PROTEIN SUBUNIT BETA-LIKE PROTEIN 1"/>
    <property type="match status" value="1"/>
</dbReference>
<dbReference type="InterPro" id="IPR001680">
    <property type="entry name" value="WD40_rpt"/>
</dbReference>
<evidence type="ECO:0000256" key="4">
    <source>
        <dbReference type="ARBA" id="ARBA00040563"/>
    </source>
</evidence>
<protein>
    <recommendedName>
        <fullName evidence="4">ASTRA-associated protein 1</fullName>
    </recommendedName>
</protein>
<evidence type="ECO:0000256" key="1">
    <source>
        <dbReference type="ARBA" id="ARBA00022574"/>
    </source>
</evidence>
<organism evidence="6">
    <name type="scientific">Phaffia rhodozyma</name>
    <name type="common">Yeast</name>
    <name type="synonym">Xanthophyllomyces dendrorhous</name>
    <dbReference type="NCBI Taxonomy" id="264483"/>
    <lineage>
        <taxon>Eukaryota</taxon>
        <taxon>Fungi</taxon>
        <taxon>Dikarya</taxon>
        <taxon>Basidiomycota</taxon>
        <taxon>Agaricomycotina</taxon>
        <taxon>Tremellomycetes</taxon>
        <taxon>Cystofilobasidiales</taxon>
        <taxon>Mrakiaceae</taxon>
        <taxon>Phaffia</taxon>
    </lineage>
</organism>
<dbReference type="AlphaFoldDB" id="A0A0F7SP15"/>
<dbReference type="InterPro" id="IPR015943">
    <property type="entry name" value="WD40/YVTN_repeat-like_dom_sf"/>
</dbReference>
<comment type="similarity">
    <text evidence="3">Belongs to the WD repeat ASA1 family.</text>
</comment>
<feature type="compositionally biased region" description="Acidic residues" evidence="5">
    <location>
        <begin position="349"/>
        <end position="360"/>
    </location>
</feature>
<reference evidence="6" key="1">
    <citation type="submission" date="2014-08" db="EMBL/GenBank/DDBJ databases">
        <authorList>
            <person name="Sharma Rahul"/>
            <person name="Thines Marco"/>
        </authorList>
    </citation>
    <scope>NUCLEOTIDE SEQUENCE</scope>
</reference>
<name>A0A0F7SP15_PHARH</name>
<proteinExistence type="inferred from homology"/>
<dbReference type="InterPro" id="IPR036322">
    <property type="entry name" value="WD40_repeat_dom_sf"/>
</dbReference>
<keyword evidence="1" id="KW-0853">WD repeat</keyword>
<dbReference type="Gene3D" id="2.130.10.10">
    <property type="entry name" value="YVTN repeat-like/Quinoprotein amine dehydrogenase"/>
    <property type="match status" value="1"/>
</dbReference>
<keyword evidence="2" id="KW-0677">Repeat</keyword>
<accession>A0A0F7SP15</accession>
<dbReference type="PANTHER" id="PTHR19854">
    <property type="entry name" value="TRANSDUCIN BETA-LIKE 3"/>
    <property type="match status" value="1"/>
</dbReference>
<sequence length="406" mass="45091">MDTRSRRTIVSWKAHEDGILGLEEWVEASCLLTSGRDNKLNLFELPETLPILGNASSTSSLPSKSSPPKLLYTMDINALNYCRFSLLDIEAEDESMKGKAREKREAWVAVPNLTNSETIDIFHLPSQTRPHAAIGFVSSDPDTSLGRGALDPDKTGLVMFVHLLTPTTILVGTESGHVLFFEYEGRAGDVTDARLDAHAVKSSSLGRKEKSRWVRRWKEKIHREAVMGLAVSPSKDFALSVSADHQVVKYYLDPYCPEGSSRFEIFKINQLGNSSIHINGTGRVCAVAGWDGNVRLFSTKSFKSLGTLSYHRDTCHILSFAHRSSIPTNFNATGVHANLEIDSGTENGSSDEEEDTDESNEGGMRKMNRQALSRDHWLATGGVDKRVAVWELMDFEKRSVNKKSTR</sequence>
<evidence type="ECO:0000256" key="3">
    <source>
        <dbReference type="ARBA" id="ARBA00037931"/>
    </source>
</evidence>